<feature type="non-terminal residue" evidence="1">
    <location>
        <position position="1"/>
    </location>
</feature>
<dbReference type="PANTHER" id="PTHR43737:SF1">
    <property type="entry name" value="DUF1501 DOMAIN-CONTAINING PROTEIN"/>
    <property type="match status" value="1"/>
</dbReference>
<dbReference type="AlphaFoldDB" id="A0A812L029"/>
<dbReference type="OrthoDB" id="411021at2759"/>
<comment type="caution">
    <text evidence="1">The sequence shown here is derived from an EMBL/GenBank/DDBJ whole genome shotgun (WGS) entry which is preliminary data.</text>
</comment>
<accession>A0A812L029</accession>
<organism evidence="1 2">
    <name type="scientific">Symbiodinium pilosum</name>
    <name type="common">Dinoflagellate</name>
    <dbReference type="NCBI Taxonomy" id="2952"/>
    <lineage>
        <taxon>Eukaryota</taxon>
        <taxon>Sar</taxon>
        <taxon>Alveolata</taxon>
        <taxon>Dinophyceae</taxon>
        <taxon>Suessiales</taxon>
        <taxon>Symbiodiniaceae</taxon>
        <taxon>Symbiodinium</taxon>
    </lineage>
</organism>
<evidence type="ECO:0000313" key="1">
    <source>
        <dbReference type="EMBL" id="CAE7236573.1"/>
    </source>
</evidence>
<sequence>WVDSNQVLSQQLAEANLSTTWPEEKEDWTRRQTLLSFQTVAKLIASRKVRKVERDFFYVEVRGFDTHNDIRPVMEELFDNLNFALEAFVAELKAQGIFEATTLVTSSDFGRTLTSNGKGTDHGWAGNYVVLGGAVKGGKVFNSFPSSLLEGNNQ</sequence>
<dbReference type="Proteomes" id="UP000649617">
    <property type="component" value="Unassembled WGS sequence"/>
</dbReference>
<keyword evidence="2" id="KW-1185">Reference proteome</keyword>
<dbReference type="SUPFAM" id="SSF53649">
    <property type="entry name" value="Alkaline phosphatase-like"/>
    <property type="match status" value="1"/>
</dbReference>
<dbReference type="Pfam" id="PF07394">
    <property type="entry name" value="DUF1501"/>
    <property type="match status" value="1"/>
</dbReference>
<dbReference type="InterPro" id="IPR017850">
    <property type="entry name" value="Alkaline_phosphatase_core_sf"/>
</dbReference>
<gene>
    <name evidence="1" type="primary">rbcL</name>
    <name evidence="1" type="ORF">SPIL2461_LOCUS3865</name>
</gene>
<name>A0A812L029_SYMPI</name>
<dbReference type="InterPro" id="IPR010869">
    <property type="entry name" value="DUF1501"/>
</dbReference>
<evidence type="ECO:0000313" key="2">
    <source>
        <dbReference type="Proteomes" id="UP000649617"/>
    </source>
</evidence>
<proteinExistence type="predicted"/>
<dbReference type="EMBL" id="CAJNIZ010004845">
    <property type="protein sequence ID" value="CAE7236573.1"/>
    <property type="molecule type" value="Genomic_DNA"/>
</dbReference>
<feature type="non-terminal residue" evidence="1">
    <location>
        <position position="154"/>
    </location>
</feature>
<reference evidence="1" key="1">
    <citation type="submission" date="2021-02" db="EMBL/GenBank/DDBJ databases">
        <authorList>
            <person name="Dougan E. K."/>
            <person name="Rhodes N."/>
            <person name="Thang M."/>
            <person name="Chan C."/>
        </authorList>
    </citation>
    <scope>NUCLEOTIDE SEQUENCE</scope>
</reference>
<protein>
    <submittedName>
        <fullName evidence="1">RbcL protein</fullName>
    </submittedName>
</protein>
<dbReference type="PANTHER" id="PTHR43737">
    <property type="entry name" value="BLL7424 PROTEIN"/>
    <property type="match status" value="1"/>
</dbReference>